<dbReference type="PROSITE" id="PS51387">
    <property type="entry name" value="FAD_PCMH"/>
    <property type="match status" value="1"/>
</dbReference>
<dbReference type="Proteomes" id="UP001237448">
    <property type="component" value="Unassembled WGS sequence"/>
</dbReference>
<protein>
    <submittedName>
        <fullName evidence="5">Carbon-monoxide dehydrogenase medium subunit</fullName>
        <ecNumber evidence="5">1.2.7.4</ecNumber>
    </submittedName>
</protein>
<keyword evidence="6" id="KW-1185">Reference proteome</keyword>
<evidence type="ECO:0000256" key="3">
    <source>
        <dbReference type="ARBA" id="ARBA00023002"/>
    </source>
</evidence>
<dbReference type="InterPro" id="IPR016166">
    <property type="entry name" value="FAD-bd_PCMH"/>
</dbReference>
<dbReference type="InterPro" id="IPR016169">
    <property type="entry name" value="FAD-bd_PCMH_sub2"/>
</dbReference>
<organism evidence="5 6">
    <name type="scientific">Labrys monachus</name>
    <dbReference type="NCBI Taxonomy" id="217067"/>
    <lineage>
        <taxon>Bacteria</taxon>
        <taxon>Pseudomonadati</taxon>
        <taxon>Pseudomonadota</taxon>
        <taxon>Alphaproteobacteria</taxon>
        <taxon>Hyphomicrobiales</taxon>
        <taxon>Xanthobacteraceae</taxon>
        <taxon>Labrys</taxon>
    </lineage>
</organism>
<proteinExistence type="predicted"/>
<evidence type="ECO:0000313" key="5">
    <source>
        <dbReference type="EMBL" id="MDQ0393620.1"/>
    </source>
</evidence>
<comment type="caution">
    <text evidence="5">The sequence shown here is derived from an EMBL/GenBank/DDBJ whole genome shotgun (WGS) entry which is preliminary data.</text>
</comment>
<reference evidence="5 6" key="1">
    <citation type="submission" date="2023-07" db="EMBL/GenBank/DDBJ databases">
        <title>Genomic Encyclopedia of Type Strains, Phase IV (KMG-IV): sequencing the most valuable type-strain genomes for metagenomic binning, comparative biology and taxonomic classification.</title>
        <authorList>
            <person name="Goeker M."/>
        </authorList>
    </citation>
    <scope>NUCLEOTIDE SEQUENCE [LARGE SCALE GENOMIC DNA]</scope>
    <source>
        <strain evidence="5 6">DSM 5896</strain>
    </source>
</reference>
<dbReference type="Pfam" id="PF00941">
    <property type="entry name" value="FAD_binding_5"/>
    <property type="match status" value="1"/>
</dbReference>
<dbReference type="InterPro" id="IPR036683">
    <property type="entry name" value="CO_DH_flav_C_dom_sf"/>
</dbReference>
<dbReference type="GO" id="GO:0043885">
    <property type="term" value="F:anaerobic carbon-monoxide dehydrogenase activity"/>
    <property type="evidence" value="ECO:0007669"/>
    <property type="project" value="UniProtKB-EC"/>
</dbReference>
<dbReference type="InterPro" id="IPR051312">
    <property type="entry name" value="Diverse_Substr_Oxidored"/>
</dbReference>
<dbReference type="InterPro" id="IPR016167">
    <property type="entry name" value="FAD-bd_PCMH_sub1"/>
</dbReference>
<evidence type="ECO:0000259" key="4">
    <source>
        <dbReference type="PROSITE" id="PS51387"/>
    </source>
</evidence>
<gene>
    <name evidence="5" type="ORF">J3R73_003412</name>
</gene>
<dbReference type="Gene3D" id="3.30.465.10">
    <property type="match status" value="1"/>
</dbReference>
<keyword evidence="2" id="KW-0274">FAD</keyword>
<dbReference type="EC" id="1.2.7.4" evidence="5"/>
<dbReference type="InterPro" id="IPR002346">
    <property type="entry name" value="Mopterin_DH_FAD-bd"/>
</dbReference>
<dbReference type="SUPFAM" id="SSF56176">
    <property type="entry name" value="FAD-binding/transporter-associated domain-like"/>
    <property type="match status" value="1"/>
</dbReference>
<evidence type="ECO:0000256" key="2">
    <source>
        <dbReference type="ARBA" id="ARBA00022827"/>
    </source>
</evidence>
<dbReference type="RefSeq" id="WP_307429208.1">
    <property type="nucleotide sequence ID" value="NZ_JAUSVK010000001.1"/>
</dbReference>
<evidence type="ECO:0000256" key="1">
    <source>
        <dbReference type="ARBA" id="ARBA00022630"/>
    </source>
</evidence>
<keyword evidence="3 5" id="KW-0560">Oxidoreductase</keyword>
<dbReference type="SUPFAM" id="SSF55447">
    <property type="entry name" value="CO dehydrogenase flavoprotein C-terminal domain-like"/>
    <property type="match status" value="1"/>
</dbReference>
<evidence type="ECO:0000313" key="6">
    <source>
        <dbReference type="Proteomes" id="UP001237448"/>
    </source>
</evidence>
<dbReference type="Gene3D" id="3.30.390.50">
    <property type="entry name" value="CO dehydrogenase flavoprotein, C-terminal domain"/>
    <property type="match status" value="1"/>
</dbReference>
<dbReference type="SMART" id="SM01092">
    <property type="entry name" value="CO_deh_flav_C"/>
    <property type="match status" value="1"/>
</dbReference>
<sequence length="276" mass="28486">MSIVLPNFSYHRPVTLSDALALHGGSDDAMFIAGGHTLLPVMKAGLAAPDTLIDLRAIPDLQGIDIADGLLRIGGGATHVAVSKSETVRTAIPVLAALAGSIGDVQVRNRGTIGGSVANNDPAADYPSAVLALDATVVTDRRSIAAGDYFTGLYATALEPGEIVTALTFPIPASAGYAKFRNPASRYAMAAVFVSRLGDGSIRVAVTGAGNEGVFRWAEAEEALARDFSAQALDGAALDPDSLIGDIHASTAYRANLVRVMARRAVQNQGKASIFS</sequence>
<dbReference type="InterPro" id="IPR005107">
    <property type="entry name" value="CO_DH_flav_C"/>
</dbReference>
<name>A0ABU0FGA7_9HYPH</name>
<dbReference type="InterPro" id="IPR036318">
    <property type="entry name" value="FAD-bd_PCMH-like_sf"/>
</dbReference>
<dbReference type="PANTHER" id="PTHR42659:SF2">
    <property type="entry name" value="XANTHINE DEHYDROGENASE SUBUNIT C-RELATED"/>
    <property type="match status" value="1"/>
</dbReference>
<dbReference type="PANTHER" id="PTHR42659">
    <property type="entry name" value="XANTHINE DEHYDROGENASE SUBUNIT C-RELATED"/>
    <property type="match status" value="1"/>
</dbReference>
<dbReference type="EMBL" id="JAUSVK010000001">
    <property type="protein sequence ID" value="MDQ0393620.1"/>
    <property type="molecule type" value="Genomic_DNA"/>
</dbReference>
<feature type="domain" description="FAD-binding PCMH-type" evidence="4">
    <location>
        <begin position="3"/>
        <end position="174"/>
    </location>
</feature>
<dbReference type="Gene3D" id="3.30.43.10">
    <property type="entry name" value="Uridine Diphospho-n-acetylenolpyruvylglucosamine Reductase, domain 2"/>
    <property type="match status" value="1"/>
</dbReference>
<keyword evidence="1" id="KW-0285">Flavoprotein</keyword>
<accession>A0ABU0FGA7</accession>